<keyword evidence="1" id="KW-0472">Membrane</keyword>
<keyword evidence="1" id="KW-0812">Transmembrane</keyword>
<keyword evidence="1" id="KW-1133">Transmembrane helix</keyword>
<proteinExistence type="predicted"/>
<comment type="caution">
    <text evidence="2">The sequence shown here is derived from an EMBL/GenBank/DDBJ whole genome shotgun (WGS) entry which is preliminary data.</text>
</comment>
<dbReference type="AlphaFoldDB" id="A0A0F9LKG3"/>
<feature type="transmembrane region" description="Helical" evidence="1">
    <location>
        <begin position="15"/>
        <end position="38"/>
    </location>
</feature>
<evidence type="ECO:0000256" key="1">
    <source>
        <dbReference type="SAM" id="Phobius"/>
    </source>
</evidence>
<name>A0A0F9LKG3_9ZZZZ</name>
<organism evidence="2">
    <name type="scientific">marine sediment metagenome</name>
    <dbReference type="NCBI Taxonomy" id="412755"/>
    <lineage>
        <taxon>unclassified sequences</taxon>
        <taxon>metagenomes</taxon>
        <taxon>ecological metagenomes</taxon>
    </lineage>
</organism>
<evidence type="ECO:0008006" key="3">
    <source>
        <dbReference type="Google" id="ProtNLM"/>
    </source>
</evidence>
<accession>A0A0F9LKG3</accession>
<evidence type="ECO:0000313" key="2">
    <source>
        <dbReference type="EMBL" id="KKM95534.1"/>
    </source>
</evidence>
<protein>
    <recommendedName>
        <fullName evidence="3">Zinc-ribbon domain-containing protein</fullName>
    </recommendedName>
</protein>
<dbReference type="EMBL" id="LAZR01005996">
    <property type="protein sequence ID" value="KKM95534.1"/>
    <property type="molecule type" value="Genomic_DNA"/>
</dbReference>
<sequence length="101" mass="11684">MFNIFQMMDWGSNMWVFMGLAMGIGVLCLIIFVLYYLFFRGKRSGNVNVKTQIKGDQEFVKNSVREEIKHEESYFCPNCGEKLDEKSLKYCPSCGSELSIN</sequence>
<reference evidence="2" key="1">
    <citation type="journal article" date="2015" name="Nature">
        <title>Complex archaea that bridge the gap between prokaryotes and eukaryotes.</title>
        <authorList>
            <person name="Spang A."/>
            <person name="Saw J.H."/>
            <person name="Jorgensen S.L."/>
            <person name="Zaremba-Niedzwiedzka K."/>
            <person name="Martijn J."/>
            <person name="Lind A.E."/>
            <person name="van Eijk R."/>
            <person name="Schleper C."/>
            <person name="Guy L."/>
            <person name="Ettema T.J."/>
        </authorList>
    </citation>
    <scope>NUCLEOTIDE SEQUENCE</scope>
</reference>
<gene>
    <name evidence="2" type="ORF">LCGC14_1187180</name>
</gene>